<feature type="compositionally biased region" description="Low complexity" evidence="1">
    <location>
        <begin position="104"/>
        <end position="116"/>
    </location>
</feature>
<dbReference type="VEuPathDB" id="TriTrypDB:LdBPK_312480.1"/>
<proteinExistence type="predicted"/>
<feature type="compositionally biased region" description="Low complexity" evidence="1">
    <location>
        <begin position="921"/>
        <end position="937"/>
    </location>
</feature>
<reference evidence="2 3" key="1">
    <citation type="journal article" date="2018" name="Sci. Rep.">
        <title>A complete Leishmania donovani reference genome identifies novel genetic variations associated with virulence.</title>
        <authorList>
            <person name="Lypaczewski P."/>
            <person name="Hoshizaki J."/>
            <person name="Zhang W.-W."/>
            <person name="McCall L.-I."/>
            <person name="Torcivia-Rodriguez J."/>
            <person name="Simonyan V."/>
            <person name="Kaur A."/>
            <person name="Dewar K."/>
            <person name="Matlashewski G."/>
        </authorList>
    </citation>
    <scope>NUCLEOTIDE SEQUENCE [LARGE SCALE GENOMIC DNA]</scope>
    <source>
        <strain evidence="2 3">LdCL</strain>
    </source>
</reference>
<sequence>MQATSAADAGPPRASRRYHVLFWPHVVSTPTSDLSGTGDGNRDEPVELSARLKLKLGQVYLHLTHRPREANLPEHPASAPATQDGGARAKHSSFAPSQRSSKQSRWLLLSLPPSRSSLHRHHSPVTSVDKKHEHAGAPSTSSASCAHPHLKQHYTIALTEISPLAAQLPLSAELRSSLHLNRVDRDAATYSSHSTPRAPFMSLASWDLSGAPSALSSNFCCPPGCDLSVTSARPRDSNLSARRASSRRAKSTTATYGQYLDVAEPLRSSTRTLPSPLLTASSKGTGCWQSSSCPGEGDATRGHHSPCTCTSHAPRGKGSRLLTPLVDKAPASQTLPITHLSSSSFGSLTPPQTHAASLRLFTASVILEYEELLGVTFFGVPETAGVANCSSSDDEGHGLLDKASRRFGHRQLHGTLLSSIVPPKQNARRPQSARAPSPHSEVISDDDRGAVTPLHPPHGHLPTPWKCNHATRSPVFAPTAHVCPRKVPELPFKLNQAQTCCLRFLTETDMREFLSCYIEMQTYVKQMQEKSAAAKRWAEAGGRDSGGRQLATSRLTECDKENSVSSEYEVYLRDSTTNSPGSPSTTTYNEHSRHSKALGPRGSSLSTNIVLDDLLRDSQPAASEGIDGGQHDNSKRYAEFSALSTPVRTTVRSHGWQDYLRRKVDPRYGISYATVPLFLWHSFLRLAPSVLYTCQRGFLIVERLPTPSSPDRSEYGSRNSRCAELEASKEASKQRLNDLVCRPLSPIGAALEVAPSTMQPRQRQASPSPEGVSERCPTPLVPVAAPKSLPSASTTRLSCDDVKLVLPSVASAPCERTDEHITTFKDVFLCLSESHLLFMNSFGHAWFHFSFDEIVLITHSAAMDSFPTHPFLRFRLKPSECFDTPTFVLMFILLPDVPHHVQLASASASLRPPEAEPVAQRGSARSTSSPSVSAQRATAWASDQAPRESVAVAGHCVSLVEAEEKERLLCRHKALLDIFETVCPRPVERCTFTELMCGESSKAHRARLRQLLLRASTGVSGFPLADNSSDVYAGASSWMAQQHSTTPILCVKLTAGDISVADPDARRSEGAHPPANQPPLASSRSSSARQARDSRRRLSPPHRAPDGSRTSAFAGPTLRWGRDDPGIVLKDAGHDMDFSFERATRTMPLLACKETVSQGYSASSQAFQPHGLYPTRCGSGSAKAKQKNEDGGAKGSSLGGAEDMYIPMAPKKRRSSIVRCVSMKEL</sequence>
<keyword evidence="3" id="KW-1185">Reference proteome</keyword>
<feature type="region of interest" description="Disordered" evidence="1">
    <location>
        <begin position="418"/>
        <end position="450"/>
    </location>
</feature>
<protein>
    <submittedName>
        <fullName evidence="2">Uncharacterized protein</fullName>
    </submittedName>
</protein>
<dbReference type="AlphaFoldDB" id="A0A3S7X4T0"/>
<accession>A0A3S7X4T0</accession>
<organism evidence="2 3">
    <name type="scientific">Leishmania donovani</name>
    <dbReference type="NCBI Taxonomy" id="5661"/>
    <lineage>
        <taxon>Eukaryota</taxon>
        <taxon>Discoba</taxon>
        <taxon>Euglenozoa</taxon>
        <taxon>Kinetoplastea</taxon>
        <taxon>Metakinetoplastina</taxon>
        <taxon>Trypanosomatida</taxon>
        <taxon>Trypanosomatidae</taxon>
        <taxon>Leishmaniinae</taxon>
        <taxon>Leishmania</taxon>
    </lineage>
</organism>
<feature type="compositionally biased region" description="Polar residues" evidence="1">
    <location>
        <begin position="756"/>
        <end position="767"/>
    </location>
</feature>
<dbReference type="VEuPathDB" id="TriTrypDB:LDHU3_31.4460"/>
<dbReference type="Proteomes" id="UP000274082">
    <property type="component" value="Chromosome 31"/>
</dbReference>
<feature type="region of interest" description="Disordered" evidence="1">
    <location>
        <begin position="67"/>
        <end position="146"/>
    </location>
</feature>
<feature type="compositionally biased region" description="Low complexity" evidence="1">
    <location>
        <begin position="575"/>
        <end position="587"/>
    </location>
</feature>
<feature type="region of interest" description="Disordered" evidence="1">
    <location>
        <begin position="538"/>
        <end position="558"/>
    </location>
</feature>
<gene>
    <name evidence="2" type="ORF">LdCL_310032800</name>
</gene>
<feature type="region of interest" description="Disordered" evidence="1">
    <location>
        <begin position="1063"/>
        <end position="1120"/>
    </location>
</feature>
<evidence type="ECO:0000313" key="2">
    <source>
        <dbReference type="EMBL" id="AYU81454.1"/>
    </source>
</evidence>
<feature type="region of interest" description="Disordered" evidence="1">
    <location>
        <begin position="912"/>
        <end position="940"/>
    </location>
</feature>
<dbReference type="OrthoDB" id="273570at2759"/>
<feature type="region of interest" description="Disordered" evidence="1">
    <location>
        <begin position="1177"/>
        <end position="1202"/>
    </location>
</feature>
<evidence type="ECO:0000313" key="3">
    <source>
        <dbReference type="Proteomes" id="UP000274082"/>
    </source>
</evidence>
<dbReference type="VEuPathDB" id="TriTrypDB:LdCL_310032800"/>
<dbReference type="EMBL" id="CP029530">
    <property type="protein sequence ID" value="AYU81454.1"/>
    <property type="molecule type" value="Genomic_DNA"/>
</dbReference>
<name>A0A3S7X4T0_LEIDO</name>
<evidence type="ECO:0000256" key="1">
    <source>
        <dbReference type="SAM" id="MobiDB-lite"/>
    </source>
</evidence>
<feature type="region of interest" description="Disordered" evidence="1">
    <location>
        <begin position="752"/>
        <end position="777"/>
    </location>
</feature>
<feature type="region of interest" description="Disordered" evidence="1">
    <location>
        <begin position="572"/>
        <end position="604"/>
    </location>
</feature>
<feature type="compositionally biased region" description="Polar residues" evidence="1">
    <location>
        <begin position="94"/>
        <end position="103"/>
    </location>
</feature>